<feature type="transmembrane region" description="Helical" evidence="8">
    <location>
        <begin position="353"/>
        <end position="378"/>
    </location>
</feature>
<dbReference type="PANTHER" id="PTHR21716:SF62">
    <property type="entry name" value="TRANSPORT PROTEIN YDBI-RELATED"/>
    <property type="match status" value="1"/>
</dbReference>
<evidence type="ECO:0000256" key="4">
    <source>
        <dbReference type="ARBA" id="ARBA00022989"/>
    </source>
</evidence>
<keyword evidence="3 8" id="KW-0812">Transmembrane</keyword>
<comment type="subcellular location">
    <subcellularLocation>
        <location evidence="1">Membrane</location>
        <topology evidence="1">Multi-pass membrane protein</topology>
    </subcellularLocation>
</comment>
<evidence type="ECO:0000256" key="8">
    <source>
        <dbReference type="SAM" id="Phobius"/>
    </source>
</evidence>
<feature type="transmembrane region" description="Helical" evidence="8">
    <location>
        <begin position="197"/>
        <end position="220"/>
    </location>
</feature>
<dbReference type="KEGG" id="gim:F1728_13675"/>
<dbReference type="EMBL" id="CP043930">
    <property type="protein sequence ID" value="QGQ23662.1"/>
    <property type="molecule type" value="Genomic_DNA"/>
</dbReference>
<dbReference type="GO" id="GO:0016020">
    <property type="term" value="C:membrane"/>
    <property type="evidence" value="ECO:0007669"/>
    <property type="project" value="UniProtKB-SubCell"/>
</dbReference>
<name>A0A6I6ADF0_9PLAN</name>
<feature type="compositionally biased region" description="Basic and acidic residues" evidence="7">
    <location>
        <begin position="146"/>
        <end position="171"/>
    </location>
</feature>
<dbReference type="InterPro" id="IPR002549">
    <property type="entry name" value="AI-2E-like"/>
</dbReference>
<feature type="coiled-coil region" evidence="6">
    <location>
        <begin position="89"/>
        <end position="116"/>
    </location>
</feature>
<evidence type="ECO:0000313" key="9">
    <source>
        <dbReference type="EMBL" id="QGQ23662.1"/>
    </source>
</evidence>
<evidence type="ECO:0000256" key="2">
    <source>
        <dbReference type="ARBA" id="ARBA00009773"/>
    </source>
</evidence>
<evidence type="ECO:0000256" key="5">
    <source>
        <dbReference type="ARBA" id="ARBA00023136"/>
    </source>
</evidence>
<evidence type="ECO:0000256" key="6">
    <source>
        <dbReference type="SAM" id="Coils"/>
    </source>
</evidence>
<dbReference type="GO" id="GO:0055085">
    <property type="term" value="P:transmembrane transport"/>
    <property type="evidence" value="ECO:0007669"/>
    <property type="project" value="TreeGrafter"/>
</dbReference>
<proteinExistence type="inferred from homology"/>
<keyword evidence="5 8" id="KW-0472">Membrane</keyword>
<feature type="transmembrane region" description="Helical" evidence="8">
    <location>
        <begin position="21"/>
        <end position="50"/>
    </location>
</feature>
<keyword evidence="4 8" id="KW-1133">Transmembrane helix</keyword>
<gene>
    <name evidence="9" type="ORF">F1728_13675</name>
</gene>
<evidence type="ECO:0000256" key="1">
    <source>
        <dbReference type="ARBA" id="ARBA00004141"/>
    </source>
</evidence>
<dbReference type="AlphaFoldDB" id="A0A6I6ADF0"/>
<protein>
    <submittedName>
        <fullName evidence="9">AI-2E family transporter</fullName>
    </submittedName>
</protein>
<evidence type="ECO:0000256" key="7">
    <source>
        <dbReference type="SAM" id="MobiDB-lite"/>
    </source>
</evidence>
<organism evidence="9 10">
    <name type="scientific">Gimesia benthica</name>
    <dbReference type="NCBI Taxonomy" id="2608982"/>
    <lineage>
        <taxon>Bacteria</taxon>
        <taxon>Pseudomonadati</taxon>
        <taxon>Planctomycetota</taxon>
        <taxon>Planctomycetia</taxon>
        <taxon>Planctomycetales</taxon>
        <taxon>Planctomycetaceae</taxon>
        <taxon>Gimesia</taxon>
    </lineage>
</organism>
<feature type="transmembrane region" description="Helical" evidence="8">
    <location>
        <begin position="70"/>
        <end position="90"/>
    </location>
</feature>
<sequence>MKEPAEPSSTTGMLSRTITTLVVVVILAAALVITWEIILTLFLAVMFAVFLTFASAGLSRVLPLPYHGSLSLLVTTLILVSAGSIALFFVQIEHQVQEASQQIERGTEKIQDWAEEYTTVKSVIQSTPYLSQSLLPASDSQKKKHDSSPSEESKSPEQTDDSPQKKSEKSQQTDLNSLAQPAKQAASFVGQMFRTTFGLVVNSVLILFVGLFLATAPASYRDGVVILFAPERRERIRQVMNQLGDTLWHWLIGRFGSMLVTGLGAWLVLLLIGVPMAGTLGFLTGLLTFIPNIGAAISFILAILVALPQGTTTAALVIPAYIGLQLLESYMITPLIQKQQVSLPPALLISFQAIMGVLFGFLGAIIASPFLAAVKVIVQELYVKDYLEGNADQNGNGV</sequence>
<evidence type="ECO:0000256" key="3">
    <source>
        <dbReference type="ARBA" id="ARBA00022692"/>
    </source>
</evidence>
<dbReference type="Proteomes" id="UP000427281">
    <property type="component" value="Chromosome"/>
</dbReference>
<reference evidence="9 10" key="1">
    <citation type="submission" date="2019-09" db="EMBL/GenBank/DDBJ databases">
        <title>Gimesia benthica sp. nov., a novel bacterium isolated from deep-sea water of the Northwest Indian Ocean.</title>
        <authorList>
            <person name="Dai X."/>
        </authorList>
    </citation>
    <scope>NUCLEOTIDE SEQUENCE [LARGE SCALE GENOMIC DNA]</scope>
    <source>
        <strain evidence="9 10">E7</strain>
    </source>
</reference>
<dbReference type="PANTHER" id="PTHR21716">
    <property type="entry name" value="TRANSMEMBRANE PROTEIN"/>
    <property type="match status" value="1"/>
</dbReference>
<feature type="region of interest" description="Disordered" evidence="7">
    <location>
        <begin position="135"/>
        <end position="176"/>
    </location>
</feature>
<dbReference type="RefSeq" id="WP_155364585.1">
    <property type="nucleotide sequence ID" value="NZ_CP043930.1"/>
</dbReference>
<evidence type="ECO:0000313" key="10">
    <source>
        <dbReference type="Proteomes" id="UP000427281"/>
    </source>
</evidence>
<accession>A0A6I6ADF0</accession>
<dbReference type="Pfam" id="PF01594">
    <property type="entry name" value="AI-2E_transport"/>
    <property type="match status" value="1"/>
</dbReference>
<comment type="similarity">
    <text evidence="2">Belongs to the autoinducer-2 exporter (AI-2E) (TC 2.A.86) family.</text>
</comment>
<keyword evidence="6" id="KW-0175">Coiled coil</keyword>
<feature type="transmembrane region" description="Helical" evidence="8">
    <location>
        <begin position="286"/>
        <end position="307"/>
    </location>
</feature>
<feature type="transmembrane region" description="Helical" evidence="8">
    <location>
        <begin position="247"/>
        <end position="274"/>
    </location>
</feature>
<keyword evidence="10" id="KW-1185">Reference proteome</keyword>